<dbReference type="Proteomes" id="UP000606935">
    <property type="component" value="Unassembled WGS sequence"/>
</dbReference>
<name>A0A918DL01_9ALTE</name>
<comment type="caution">
    <text evidence="1">The sequence shown here is derived from an EMBL/GenBank/DDBJ whole genome shotgun (WGS) entry which is preliminary data.</text>
</comment>
<dbReference type="EMBL" id="BMLS01000006">
    <property type="protein sequence ID" value="GGO73042.1"/>
    <property type="molecule type" value="Genomic_DNA"/>
</dbReference>
<dbReference type="AlphaFoldDB" id="A0A918DL01"/>
<sequence>MRAKWSSFSAKQKRVVLSLSLPLAAISLIGLTGRQWQWWHALFVVQLAVLPWQWSRQQYNGLENGLVVANPFEVLRFDADNLYLGDEVFSRAKIKRLVLDEVEGKGLFQLPFNQRHAKVPQVLFDGEYLPQLRRMLSEQLPGVEVIT</sequence>
<reference evidence="1" key="1">
    <citation type="journal article" date="2014" name="Int. J. Syst. Evol. Microbiol.">
        <title>Complete genome sequence of Corynebacterium casei LMG S-19264T (=DSM 44701T), isolated from a smear-ripened cheese.</title>
        <authorList>
            <consortium name="US DOE Joint Genome Institute (JGI-PGF)"/>
            <person name="Walter F."/>
            <person name="Albersmeier A."/>
            <person name="Kalinowski J."/>
            <person name="Ruckert C."/>
        </authorList>
    </citation>
    <scope>NUCLEOTIDE SEQUENCE</scope>
    <source>
        <strain evidence="1">CGMCC 1.7086</strain>
    </source>
</reference>
<dbReference type="RefSeq" id="WP_188697630.1">
    <property type="nucleotide sequence ID" value="NZ_BMLS01000006.1"/>
</dbReference>
<reference evidence="1" key="2">
    <citation type="submission" date="2020-09" db="EMBL/GenBank/DDBJ databases">
        <authorList>
            <person name="Sun Q."/>
            <person name="Zhou Y."/>
        </authorList>
    </citation>
    <scope>NUCLEOTIDE SEQUENCE</scope>
    <source>
        <strain evidence="1">CGMCC 1.7086</strain>
    </source>
</reference>
<protein>
    <submittedName>
        <fullName evidence="1">Uncharacterized protein</fullName>
    </submittedName>
</protein>
<organism evidence="1 2">
    <name type="scientific">Bowmanella pacifica</name>
    <dbReference type="NCBI Taxonomy" id="502051"/>
    <lineage>
        <taxon>Bacteria</taxon>
        <taxon>Pseudomonadati</taxon>
        <taxon>Pseudomonadota</taxon>
        <taxon>Gammaproteobacteria</taxon>
        <taxon>Alteromonadales</taxon>
        <taxon>Alteromonadaceae</taxon>
        <taxon>Bowmanella</taxon>
    </lineage>
</organism>
<gene>
    <name evidence="1" type="ORF">GCM10010982_32650</name>
</gene>
<evidence type="ECO:0000313" key="2">
    <source>
        <dbReference type="Proteomes" id="UP000606935"/>
    </source>
</evidence>
<keyword evidence="2" id="KW-1185">Reference proteome</keyword>
<accession>A0A918DL01</accession>
<proteinExistence type="predicted"/>
<evidence type="ECO:0000313" key="1">
    <source>
        <dbReference type="EMBL" id="GGO73042.1"/>
    </source>
</evidence>